<dbReference type="Gene3D" id="2.40.70.10">
    <property type="entry name" value="Acid Proteases"/>
    <property type="match status" value="1"/>
</dbReference>
<reference evidence="1" key="1">
    <citation type="submission" date="2023-06" db="EMBL/GenBank/DDBJ databases">
        <title>Genome-scale phylogeny and comparative genomics of the fungal order Sordariales.</title>
        <authorList>
            <consortium name="Lawrence Berkeley National Laboratory"/>
            <person name="Hensen N."/>
            <person name="Bonometti L."/>
            <person name="Westerberg I."/>
            <person name="Brannstrom I.O."/>
            <person name="Guillou S."/>
            <person name="Cros-Aarteil S."/>
            <person name="Calhoun S."/>
            <person name="Haridas S."/>
            <person name="Kuo A."/>
            <person name="Mondo S."/>
            <person name="Pangilinan J."/>
            <person name="Riley R."/>
            <person name="LaButti K."/>
            <person name="Andreopoulos B."/>
            <person name="Lipzen A."/>
            <person name="Chen C."/>
            <person name="Yanf M."/>
            <person name="Daum C."/>
            <person name="Ng V."/>
            <person name="Clum A."/>
            <person name="Steindorff A."/>
            <person name="Ohm R."/>
            <person name="Martin F."/>
            <person name="Silar P."/>
            <person name="Natvig D."/>
            <person name="Lalanne C."/>
            <person name="Gautier V."/>
            <person name="Ament-velasquez S.L."/>
            <person name="Kruys A."/>
            <person name="Hutchinson M.I."/>
            <person name="Powell A.J."/>
            <person name="Barry K."/>
            <person name="Miller A.N."/>
            <person name="Grigoriev I.V."/>
            <person name="Debuchy R."/>
            <person name="Gladieux P."/>
            <person name="Thoren M.H."/>
            <person name="Johannesson H."/>
        </authorList>
    </citation>
    <scope>NUCLEOTIDE SEQUENCE</scope>
    <source>
        <strain evidence="1">SMH2392-1A</strain>
    </source>
</reference>
<dbReference type="EMBL" id="JAUIRO010000001">
    <property type="protein sequence ID" value="KAK0735298.1"/>
    <property type="molecule type" value="Genomic_DNA"/>
</dbReference>
<keyword evidence="2" id="KW-1185">Reference proteome</keyword>
<name>A0AA40BJE6_9PEZI</name>
<feature type="non-terminal residue" evidence="1">
    <location>
        <position position="352"/>
    </location>
</feature>
<organism evidence="1 2">
    <name type="scientific">Lasiosphaeria miniovina</name>
    <dbReference type="NCBI Taxonomy" id="1954250"/>
    <lineage>
        <taxon>Eukaryota</taxon>
        <taxon>Fungi</taxon>
        <taxon>Dikarya</taxon>
        <taxon>Ascomycota</taxon>
        <taxon>Pezizomycotina</taxon>
        <taxon>Sordariomycetes</taxon>
        <taxon>Sordariomycetidae</taxon>
        <taxon>Sordariales</taxon>
        <taxon>Lasiosphaeriaceae</taxon>
        <taxon>Lasiosphaeria</taxon>
    </lineage>
</organism>
<dbReference type="GeneID" id="85330657"/>
<dbReference type="InterPro" id="IPR021109">
    <property type="entry name" value="Peptidase_aspartic_dom_sf"/>
</dbReference>
<evidence type="ECO:0000313" key="2">
    <source>
        <dbReference type="Proteomes" id="UP001172101"/>
    </source>
</evidence>
<dbReference type="RefSeq" id="XP_060304175.1">
    <property type="nucleotide sequence ID" value="XM_060447387.1"/>
</dbReference>
<proteinExistence type="predicted"/>
<gene>
    <name evidence="1" type="ORF">B0T26DRAFT_816943</name>
</gene>
<evidence type="ECO:0000313" key="1">
    <source>
        <dbReference type="EMBL" id="KAK0735298.1"/>
    </source>
</evidence>
<sequence>MDTGADGYIFISPKLAKKMVKHLQSEQLDNFRKRGVSDYRGKSTQEISQLVRGHLRIQGRTIHNEWMIVLEMKHDLLIGKNWFAYHNIWLDCAERRLLFPTDWEIDPSHWKDISVGRTKLLKSQDYQEDMIRRQAAMDAEDKRRRDRRSVRERIEELERLKAIPVEPPKPKPKAPQRVYFITEKKPTRSLASNPIRRQLDRMEREVFTPDPDVEETERKQPSPRLPKITIASLYPESDIRGPYKMKRDAIGWYKERTPDLATVGAVSFLRTARKSRDSIHVMSLYELDCYIQDRREQLLPRDEEDLAEKITTTVPKVYHDFLDVFSKAESDVRAPHRPGKADHRIELLEGKT</sequence>
<dbReference type="AlphaFoldDB" id="A0AA40BJE6"/>
<protein>
    <submittedName>
        <fullName evidence="1">Uncharacterized protein</fullName>
    </submittedName>
</protein>
<dbReference type="CDD" id="cd00303">
    <property type="entry name" value="retropepsin_like"/>
    <property type="match status" value="1"/>
</dbReference>
<comment type="caution">
    <text evidence="1">The sequence shown here is derived from an EMBL/GenBank/DDBJ whole genome shotgun (WGS) entry which is preliminary data.</text>
</comment>
<dbReference type="Proteomes" id="UP001172101">
    <property type="component" value="Unassembled WGS sequence"/>
</dbReference>
<accession>A0AA40BJE6</accession>